<accession>A0A813XTU9</accession>
<evidence type="ECO:0000313" key="1">
    <source>
        <dbReference type="EMBL" id="CAF0871775.1"/>
    </source>
</evidence>
<name>A0A813XTU9_9BILA</name>
<protein>
    <submittedName>
        <fullName evidence="1">Uncharacterized protein</fullName>
    </submittedName>
</protein>
<comment type="caution">
    <text evidence="1">The sequence shown here is derived from an EMBL/GenBank/DDBJ whole genome shotgun (WGS) entry which is preliminary data.</text>
</comment>
<feature type="non-terminal residue" evidence="1">
    <location>
        <position position="442"/>
    </location>
</feature>
<dbReference type="AlphaFoldDB" id="A0A813XTU9"/>
<sequence length="442" mass="51131">MSRRFEELLEDSLCKNFKTNSQLDLNPSKYLKEQLMEMMKSWNYKYRGPYAVLEQSNGFGKTKACLGLVDEECYVVYCNLDDKKSIGYPKRSNMAYQFLKEWNDEKFYISYFNAFIDLLNTTEISCLDFFKKYNQFDVYNYKTVEDLVESKEKNSVYDQNISFYTGNKPLIFVFDEASPLLQVKRIVNSSETYFDRLRKILSKLSNNIFVLFINMFTISNSLDAKRNPDPSAKITLSSMIEFEPIYLIPNCDIYVDELQILKIEDSVEFENVCMYGRPLWGSLVQTKLDKCRKYNFLNLKELYSLVLNRLTGGKMTESLNSNDILAVLGCRLGVIQPKSISRRQELVANNMAVCVYVKNSEYLFDIFYPSEPILAESAAYLMGVIGHVKIVEILIESLESSSVSIDDKVGLIAKLILLIAMDRACRMTRGNEPFLYLNVVQV</sequence>
<dbReference type="EMBL" id="CAJNOC010001525">
    <property type="protein sequence ID" value="CAF0871775.1"/>
    <property type="molecule type" value="Genomic_DNA"/>
</dbReference>
<dbReference type="PANTHER" id="PTHR33266:SF1">
    <property type="entry name" value="F-BOX DOMAIN-CONTAINING PROTEIN"/>
    <property type="match status" value="1"/>
</dbReference>
<gene>
    <name evidence="1" type="ORF">OXX778_LOCUS9969</name>
</gene>
<dbReference type="Proteomes" id="UP000663879">
    <property type="component" value="Unassembled WGS sequence"/>
</dbReference>
<proteinExistence type="predicted"/>
<dbReference type="PANTHER" id="PTHR33266">
    <property type="entry name" value="CHROMOSOME 15, WHOLE GENOME SHOTGUN SEQUENCE"/>
    <property type="match status" value="1"/>
</dbReference>
<reference evidence="1" key="1">
    <citation type="submission" date="2021-02" db="EMBL/GenBank/DDBJ databases">
        <authorList>
            <person name="Nowell W R."/>
        </authorList>
    </citation>
    <scope>NUCLEOTIDE SEQUENCE</scope>
    <source>
        <strain evidence="1">Ploen Becks lab</strain>
    </source>
</reference>
<keyword evidence="2" id="KW-1185">Reference proteome</keyword>
<dbReference type="OrthoDB" id="6484170at2759"/>
<evidence type="ECO:0000313" key="2">
    <source>
        <dbReference type="Proteomes" id="UP000663879"/>
    </source>
</evidence>
<organism evidence="1 2">
    <name type="scientific">Brachionus calyciflorus</name>
    <dbReference type="NCBI Taxonomy" id="104777"/>
    <lineage>
        <taxon>Eukaryota</taxon>
        <taxon>Metazoa</taxon>
        <taxon>Spiralia</taxon>
        <taxon>Gnathifera</taxon>
        <taxon>Rotifera</taxon>
        <taxon>Eurotatoria</taxon>
        <taxon>Monogononta</taxon>
        <taxon>Pseudotrocha</taxon>
        <taxon>Ploima</taxon>
        <taxon>Brachionidae</taxon>
        <taxon>Brachionus</taxon>
    </lineage>
</organism>